<gene>
    <name evidence="5" type="ORF">ENR15_01960</name>
</gene>
<evidence type="ECO:0000256" key="2">
    <source>
        <dbReference type="SAM" id="MobiDB-lite"/>
    </source>
</evidence>
<keyword evidence="3" id="KW-0732">Signal</keyword>
<feature type="compositionally biased region" description="Polar residues" evidence="2">
    <location>
        <begin position="208"/>
        <end position="217"/>
    </location>
</feature>
<feature type="compositionally biased region" description="Polar residues" evidence="2">
    <location>
        <begin position="224"/>
        <end position="235"/>
    </location>
</feature>
<evidence type="ECO:0000259" key="4">
    <source>
        <dbReference type="Pfam" id="PF12770"/>
    </source>
</evidence>
<dbReference type="PANTHER" id="PTHR10098">
    <property type="entry name" value="RAPSYN-RELATED"/>
    <property type="match status" value="1"/>
</dbReference>
<accession>A0A7C3VEN5</accession>
<dbReference type="SMART" id="SM00028">
    <property type="entry name" value="TPR"/>
    <property type="match status" value="4"/>
</dbReference>
<dbReference type="InterPro" id="IPR019734">
    <property type="entry name" value="TPR_rpt"/>
</dbReference>
<feature type="signal peptide" evidence="3">
    <location>
        <begin position="1"/>
        <end position="28"/>
    </location>
</feature>
<feature type="chain" id="PRO_5028256803" evidence="3">
    <location>
        <begin position="29"/>
        <end position="800"/>
    </location>
</feature>
<dbReference type="InterPro" id="IPR024983">
    <property type="entry name" value="CHAT_dom"/>
</dbReference>
<comment type="caution">
    <text evidence="5">The sequence shown here is derived from an EMBL/GenBank/DDBJ whole genome shotgun (WGS) entry which is preliminary data.</text>
</comment>
<dbReference type="EMBL" id="DSPX01000017">
    <property type="protein sequence ID" value="HGF99452.1"/>
    <property type="molecule type" value="Genomic_DNA"/>
</dbReference>
<dbReference type="Pfam" id="PF12770">
    <property type="entry name" value="CHAT"/>
    <property type="match status" value="1"/>
</dbReference>
<dbReference type="Pfam" id="PF13424">
    <property type="entry name" value="TPR_12"/>
    <property type="match status" value="1"/>
</dbReference>
<feature type="region of interest" description="Disordered" evidence="2">
    <location>
        <begin position="33"/>
        <end position="52"/>
    </location>
</feature>
<dbReference type="AlphaFoldDB" id="A0A7C3VEN5"/>
<dbReference type="SUPFAM" id="SSF48452">
    <property type="entry name" value="TPR-like"/>
    <property type="match status" value="1"/>
</dbReference>
<reference evidence="5" key="1">
    <citation type="journal article" date="2020" name="mSystems">
        <title>Genome- and Community-Level Interaction Insights into Carbon Utilization and Element Cycling Functions of Hydrothermarchaeota in Hydrothermal Sediment.</title>
        <authorList>
            <person name="Zhou Z."/>
            <person name="Liu Y."/>
            <person name="Xu W."/>
            <person name="Pan J."/>
            <person name="Luo Z.H."/>
            <person name="Li M."/>
        </authorList>
    </citation>
    <scope>NUCLEOTIDE SEQUENCE [LARGE SCALE GENOMIC DNA]</scope>
    <source>
        <strain evidence="5">SpSt-374</strain>
    </source>
</reference>
<dbReference type="PROSITE" id="PS50005">
    <property type="entry name" value="TPR"/>
    <property type="match status" value="2"/>
</dbReference>
<dbReference type="InterPro" id="IPR011990">
    <property type="entry name" value="TPR-like_helical_dom_sf"/>
</dbReference>
<feature type="repeat" description="TPR" evidence="1">
    <location>
        <begin position="115"/>
        <end position="148"/>
    </location>
</feature>
<keyword evidence="1" id="KW-0802">TPR repeat</keyword>
<protein>
    <submittedName>
        <fullName evidence="5">CHAT domain-containing protein</fullName>
    </submittedName>
</protein>
<proteinExistence type="predicted"/>
<feature type="region of interest" description="Disordered" evidence="2">
    <location>
        <begin position="208"/>
        <end position="236"/>
    </location>
</feature>
<evidence type="ECO:0000313" key="5">
    <source>
        <dbReference type="EMBL" id="HGF99452.1"/>
    </source>
</evidence>
<evidence type="ECO:0000256" key="3">
    <source>
        <dbReference type="SAM" id="SignalP"/>
    </source>
</evidence>
<sequence length="800" mass="89774">MTNPWFRRISGSFALINCSLLLTHPTLAVGENSSFNQRPSPTVIPQQSISQESSLSDYQTELERARVAGDKEAELRLENQIAWKYKTTGDFAQALNTLNQALPIARSLNNPHWQAVTLHNLGAINYELQQQDKALEYFREALMLRQQLEDAPGEVIILSNISRIYFDLGQFQEALKYLDRARTLGSPDVSQIYYDLGTTNVQGNTEVAASQGNSRGNSPVVAPQQGSSRAGGNSRRNAEIEAGQNLEYQYKALEFWEKTGDKFGEAVTRFTIASLERDRQQPETALTQIETSLEIVETLRTQVPNQQLRTFYFATVQNYYELYINLLMELHEQKPEAGYNIKALAAADRSRSRSLLDQLNEFGTDIRAGVDPNLLQEEKSIQTQLSQLAAKLNILELNGDSDEQATPEFQQVAQLLKQYQQIQGKIRQTSPRYSKIPPYQTLTLPKIQQLLDQDTLLLEYHLGDERSYLWAVTPTSINSYQLPPRAIIEQAVTEFRKQIVDPRNRKRPQRVIQTANRLAAMILGPAISQLEQKRLLIVGQGVLNYIPFSALTLPGNWGNTDEYKPLILNHEIVTIPSASILEKMRDKFGQRQPAPKTIAIFADPVFDGLPPIPGTKKEAEKILDLVPEDKRMVAMGLAANRQTFTTTDLSQYRILHLATHGVGNSQYGELSTLVLSQRDAAGNNIDGFLMPYDIDQLRLDADLVVLSACKTGLGKEIKGEGIVGLTGAFMSAGAERLIVSLWYISDDGTAELMTLLYQKMLQQGLAPAAALRAAQLEMLKQEKWRSPFEWAGFVIQGDWR</sequence>
<dbReference type="Gene3D" id="1.25.40.10">
    <property type="entry name" value="Tetratricopeptide repeat domain"/>
    <property type="match status" value="1"/>
</dbReference>
<feature type="repeat" description="TPR" evidence="1">
    <location>
        <begin position="155"/>
        <end position="188"/>
    </location>
</feature>
<evidence type="ECO:0000256" key="1">
    <source>
        <dbReference type="PROSITE-ProRule" id="PRU00339"/>
    </source>
</evidence>
<organism evidence="5">
    <name type="scientific">Planktothricoides sp. SpSt-374</name>
    <dbReference type="NCBI Taxonomy" id="2282167"/>
    <lineage>
        <taxon>Bacteria</taxon>
        <taxon>Bacillati</taxon>
        <taxon>Cyanobacteriota</taxon>
        <taxon>Cyanophyceae</taxon>
        <taxon>Oscillatoriophycideae</taxon>
        <taxon>Oscillatoriales</taxon>
        <taxon>Oscillatoriaceae</taxon>
        <taxon>Planktothricoides</taxon>
    </lineage>
</organism>
<name>A0A7C3VEN5_9CYAN</name>
<feature type="domain" description="CHAT" evidence="4">
    <location>
        <begin position="514"/>
        <end position="798"/>
    </location>
</feature>